<gene>
    <name evidence="1" type="ORF">M0638_22125</name>
</gene>
<dbReference type="InterPro" id="IPR036388">
    <property type="entry name" value="WH-like_DNA-bd_sf"/>
</dbReference>
<evidence type="ECO:0000313" key="1">
    <source>
        <dbReference type="EMBL" id="MCK8787076.1"/>
    </source>
</evidence>
<keyword evidence="2" id="KW-1185">Reference proteome</keyword>
<dbReference type="Proteomes" id="UP001139516">
    <property type="component" value="Unassembled WGS sequence"/>
</dbReference>
<evidence type="ECO:0008006" key="3">
    <source>
        <dbReference type="Google" id="ProtNLM"/>
    </source>
</evidence>
<dbReference type="EMBL" id="JALPRX010000104">
    <property type="protein sequence ID" value="MCK8787076.1"/>
    <property type="molecule type" value="Genomic_DNA"/>
</dbReference>
<protein>
    <recommendedName>
        <fullName evidence="3">Transposase</fullName>
    </recommendedName>
</protein>
<name>A0A9X2BXC7_9PROT</name>
<proteinExistence type="predicted"/>
<dbReference type="AlphaFoldDB" id="A0A9X2BXC7"/>
<evidence type="ECO:0000313" key="2">
    <source>
        <dbReference type="Proteomes" id="UP001139516"/>
    </source>
</evidence>
<dbReference type="Gene3D" id="1.10.10.10">
    <property type="entry name" value="Winged helix-like DNA-binding domain superfamily/Winged helix DNA-binding domain"/>
    <property type="match status" value="1"/>
</dbReference>
<organism evidence="1 2">
    <name type="scientific">Roseomonas acroporae</name>
    <dbReference type="NCBI Taxonomy" id="2937791"/>
    <lineage>
        <taxon>Bacteria</taxon>
        <taxon>Pseudomonadati</taxon>
        <taxon>Pseudomonadota</taxon>
        <taxon>Alphaproteobacteria</taxon>
        <taxon>Acetobacterales</taxon>
        <taxon>Roseomonadaceae</taxon>
        <taxon>Roseomonas</taxon>
    </lineage>
</organism>
<reference evidence="1" key="1">
    <citation type="submission" date="2022-04" db="EMBL/GenBank/DDBJ databases">
        <title>Roseomonas acroporae sp. nov., isolated from coral Acropora digitifera.</title>
        <authorList>
            <person name="Sun H."/>
        </authorList>
    </citation>
    <scope>NUCLEOTIDE SEQUENCE</scope>
    <source>
        <strain evidence="1">NAR14</strain>
    </source>
</reference>
<sequence length="163" mass="17466">MTRKTSNRFPPRAWQRVVRSAREHAADHASQWAALGSIGDRIGCTDKTLRGWVRQAEHGQGLQAGPTGGAGKRIKAPARENRVRHLANEGPCEASVHLHGGAQPPIAAMIAFIDDHRAACGLGPRSGSEAIRPAHVACRALFVSIEEDRLRRGVLSPRAVGPA</sequence>
<comment type="caution">
    <text evidence="1">The sequence shown here is derived from an EMBL/GenBank/DDBJ whole genome shotgun (WGS) entry which is preliminary data.</text>
</comment>
<dbReference type="RefSeq" id="WP_248669131.1">
    <property type="nucleotide sequence ID" value="NZ_JALPRX010000104.1"/>
</dbReference>
<accession>A0A9X2BXC7</accession>